<name>A0A8H4R949_9HELO</name>
<gene>
    <name evidence="2" type="ORF">G7Y89_g12452</name>
</gene>
<dbReference type="InterPro" id="IPR022198">
    <property type="entry name" value="DUF3723"/>
</dbReference>
<dbReference type="Proteomes" id="UP000566819">
    <property type="component" value="Unassembled WGS sequence"/>
</dbReference>
<dbReference type="EMBL" id="JAAMPI010001312">
    <property type="protein sequence ID" value="KAF4625712.1"/>
    <property type="molecule type" value="Genomic_DNA"/>
</dbReference>
<evidence type="ECO:0000313" key="2">
    <source>
        <dbReference type="EMBL" id="KAF4625712.1"/>
    </source>
</evidence>
<evidence type="ECO:0000313" key="3">
    <source>
        <dbReference type="Proteomes" id="UP000566819"/>
    </source>
</evidence>
<reference evidence="2 3" key="1">
    <citation type="submission" date="2020-03" db="EMBL/GenBank/DDBJ databases">
        <title>Draft Genome Sequence of Cudoniella acicularis.</title>
        <authorList>
            <person name="Buettner E."/>
            <person name="Kellner H."/>
        </authorList>
    </citation>
    <scope>NUCLEOTIDE SEQUENCE [LARGE SCALE GENOMIC DNA]</scope>
    <source>
        <strain evidence="2 3">DSM 108380</strain>
    </source>
</reference>
<comment type="caution">
    <text evidence="2">The sequence shown here is derived from an EMBL/GenBank/DDBJ whole genome shotgun (WGS) entry which is preliminary data.</text>
</comment>
<sequence>MIGECPKKEKDRLKPTIEERDLVAWYQFALLADRLGFDSEVIRQLKADDPTDGKNTYGGRREGPTTTYKYERNYLFLEYIYTTTDTRGKGITSFYIRRSIYFAFFGRRVPSVTAKEPGGRPPRNPEGNMTGEGDRAPYNAESGLAPP</sequence>
<keyword evidence="3" id="KW-1185">Reference proteome</keyword>
<dbReference type="OrthoDB" id="4227485at2759"/>
<accession>A0A8H4R949</accession>
<feature type="region of interest" description="Disordered" evidence="1">
    <location>
        <begin position="112"/>
        <end position="147"/>
    </location>
</feature>
<protein>
    <submittedName>
        <fullName evidence="2">Uncharacterized protein</fullName>
    </submittedName>
</protein>
<proteinExistence type="predicted"/>
<organism evidence="2 3">
    <name type="scientific">Cudoniella acicularis</name>
    <dbReference type="NCBI Taxonomy" id="354080"/>
    <lineage>
        <taxon>Eukaryota</taxon>
        <taxon>Fungi</taxon>
        <taxon>Dikarya</taxon>
        <taxon>Ascomycota</taxon>
        <taxon>Pezizomycotina</taxon>
        <taxon>Leotiomycetes</taxon>
        <taxon>Helotiales</taxon>
        <taxon>Tricladiaceae</taxon>
        <taxon>Cudoniella</taxon>
    </lineage>
</organism>
<dbReference type="AlphaFoldDB" id="A0A8H4R949"/>
<dbReference type="Pfam" id="PF12520">
    <property type="entry name" value="DUF3723"/>
    <property type="match status" value="2"/>
</dbReference>
<evidence type="ECO:0000256" key="1">
    <source>
        <dbReference type="SAM" id="MobiDB-lite"/>
    </source>
</evidence>